<dbReference type="InterPro" id="IPR022122">
    <property type="entry name" value="DUF3657"/>
</dbReference>
<feature type="region of interest" description="Disordered" evidence="2">
    <location>
        <begin position="51"/>
        <end position="72"/>
    </location>
</feature>
<feature type="compositionally biased region" description="Basic and acidic residues" evidence="2">
    <location>
        <begin position="601"/>
        <end position="614"/>
    </location>
</feature>
<dbReference type="Pfam" id="PF12394">
    <property type="entry name" value="DUF3657"/>
    <property type="match status" value="1"/>
</dbReference>
<dbReference type="InterPro" id="IPR044294">
    <property type="entry name" value="Lipase-like"/>
</dbReference>
<feature type="region of interest" description="Disordered" evidence="2">
    <location>
        <begin position="826"/>
        <end position="868"/>
    </location>
</feature>
<evidence type="ECO:0000256" key="2">
    <source>
        <dbReference type="SAM" id="MobiDB-lite"/>
    </source>
</evidence>
<dbReference type="Pfam" id="PF05057">
    <property type="entry name" value="DUF676"/>
    <property type="match status" value="1"/>
</dbReference>
<dbReference type="PANTHER" id="PTHR12482:SF5">
    <property type="entry name" value="DUF676 DOMAIN-CONTAINING PROTEIN"/>
    <property type="match status" value="1"/>
</dbReference>
<evidence type="ECO:0000259" key="3">
    <source>
        <dbReference type="Pfam" id="PF05057"/>
    </source>
</evidence>
<feature type="compositionally biased region" description="Low complexity" evidence="2">
    <location>
        <begin position="505"/>
        <end position="519"/>
    </location>
</feature>
<sequence length="1345" mass="149463">MGDLQATLELFVELNKFYNVDLFQRGIYQVRGHLRTSPKIAVKLEGSLYHRPSGNNNGHGTPGGSQHQAASSSASTANILHPACVLNGSFISQTFQILYRNEDVSLSDMAQFRLHVLVDSHKIEETLERLDLHLVMELWFSEQGYSLGESGLDSQERFSNGSGSGGNGGILCVSSRTLQLHLSPTRGLHYHLPVLFDYFHLAAITVTVHASLIAVHQPYINAPRSGRSRMGNNARTSYSRYDESSFDSFFFPGGTGVKSTGHAGWRLAQARQVHRDVCSLLSASAESLRSARRRFLNELPEEDEQSRLRGNTEDQAIPASASQMTLGGGRDGHVSDCEEEFVAAANNEIGQLCAHNVLLWRKLLDAFAGSEPVRLMLAQQHHAHRVRRFAEAFYVVNHPRPAMANCNDADVHTYLYVTEALRKSRYLASLPPLPVECLEMNGDINSLPVIFEDRYEPANNASFKKRSFTSNPSAKPTTPKSDGPIEFQQPIYEEINPQTPSGNKSLLQHQQSRQSSRSQGATLVVNHVYRSLPQTPLISGASPSVLHHHLGQQEFLLGDHRRRSYGGEKGQLQAELARAPDVAITASSRPAADDNDGSEEPLIRHVDDDSDHLNDNGNSASGSRFKFRPLVTSKSSENFQQLRRVAMAAAARRNPSLPVKLLGYKALTESTATNPQSNSESLPDLKWTTPYSPSRQAVAHRVKPPTSDLAFCHSVSDPALVRASTGRTLKTNDIMSKAMAPTSPLIERLRADGLNSSASDCSDQSGWVSSTVSSRQNSPPPTRHRCQDEPTYPELDPAPLAPPEEFQDPPRLRNFAAKRFNLNSMLISPKRDAPPEGTRGTFRSLGEDVGSGVSSSNGNQSGRKPRPLSQEELRLLQLLLYEMCRPGQPNPLIRALSHSLYESLAVSLSLTSNNPSSQNYKLLEPNVSHSTSLPCLIKNQDDEALDLHPLHAQYQQNQRQVQSQQQQQQQQQQHHQQHAHTQELRTVLHPNIQQRSVSLSTLQPKEENVESEGEELLQQKLVSMLGDGTLSFLKAKEDFKRQIHFNGTLYSDIHPINPTSPYFHVAEELRPFSPEGLHLIVCVHGLDGNSADLRLVKTYLELVLPGSNLDFLMSERNQGGTFNTFDAMTDRLVSEIFCYLEGNNLNPKRISFVGHSLGTIIIRSALTRPQMRPLLPKLHTFLSLSGPHLGTLYNSSGLVNMGLWLMQRWKKSGSLQQLSLKDAEDPRNSFLYRLARSSELHHFRYVILSASAQDRYVPLHSARVEMCRAAVKDPTVLGTIYQEMVHNILGPLMNNDKVTVVRYDIHHALPSTANALIGRAAHIAVLDSELFIEKFLLVVGSKYFQ</sequence>
<evidence type="ECO:0000313" key="4">
    <source>
        <dbReference type="EMBL" id="CAH0106138.1"/>
    </source>
</evidence>
<feature type="compositionally biased region" description="Polar residues" evidence="2">
    <location>
        <begin position="755"/>
        <end position="777"/>
    </location>
</feature>
<dbReference type="SUPFAM" id="SSF81995">
    <property type="entry name" value="beta-sandwich domain of Sec23/24"/>
    <property type="match status" value="1"/>
</dbReference>
<proteinExistence type="inferred from homology"/>
<feature type="region of interest" description="Disordered" evidence="2">
    <location>
        <begin position="955"/>
        <end position="982"/>
    </location>
</feature>
<dbReference type="OrthoDB" id="273452at2759"/>
<reference evidence="4" key="1">
    <citation type="submission" date="2021-11" db="EMBL/GenBank/DDBJ databases">
        <authorList>
            <person name="Schell T."/>
        </authorList>
    </citation>
    <scope>NUCLEOTIDE SEQUENCE</scope>
    <source>
        <strain evidence="4">M5</strain>
    </source>
</reference>
<accession>A0A8J2WIZ6</accession>
<comment type="caution">
    <text evidence="4">The sequence shown here is derived from an EMBL/GenBank/DDBJ whole genome shotgun (WGS) entry which is preliminary data.</text>
</comment>
<name>A0A8J2WIZ6_9CRUS</name>
<feature type="region of interest" description="Disordered" evidence="2">
    <location>
        <begin position="462"/>
        <end position="519"/>
    </location>
</feature>
<feature type="region of interest" description="Disordered" evidence="2">
    <location>
        <begin position="755"/>
        <end position="809"/>
    </location>
</feature>
<evidence type="ECO:0000256" key="1">
    <source>
        <dbReference type="ARBA" id="ARBA00007949"/>
    </source>
</evidence>
<dbReference type="EMBL" id="CAKKLH010000223">
    <property type="protein sequence ID" value="CAH0106138.1"/>
    <property type="molecule type" value="Genomic_DNA"/>
</dbReference>
<protein>
    <recommendedName>
        <fullName evidence="3">DUF676 domain-containing protein</fullName>
    </recommendedName>
</protein>
<dbReference type="Proteomes" id="UP000789390">
    <property type="component" value="Unassembled WGS sequence"/>
</dbReference>
<keyword evidence="5" id="KW-1185">Reference proteome</keyword>
<dbReference type="SUPFAM" id="SSF53474">
    <property type="entry name" value="alpha/beta-Hydrolases"/>
    <property type="match status" value="1"/>
</dbReference>
<evidence type="ECO:0000313" key="5">
    <source>
        <dbReference type="Proteomes" id="UP000789390"/>
    </source>
</evidence>
<organism evidence="4 5">
    <name type="scientific">Daphnia galeata</name>
    <dbReference type="NCBI Taxonomy" id="27404"/>
    <lineage>
        <taxon>Eukaryota</taxon>
        <taxon>Metazoa</taxon>
        <taxon>Ecdysozoa</taxon>
        <taxon>Arthropoda</taxon>
        <taxon>Crustacea</taxon>
        <taxon>Branchiopoda</taxon>
        <taxon>Diplostraca</taxon>
        <taxon>Cladocera</taxon>
        <taxon>Anomopoda</taxon>
        <taxon>Daphniidae</taxon>
        <taxon>Daphnia</taxon>
    </lineage>
</organism>
<dbReference type="InterPro" id="IPR007751">
    <property type="entry name" value="DUF676_lipase-like"/>
</dbReference>
<feature type="compositionally biased region" description="Polar residues" evidence="2">
    <location>
        <begin position="468"/>
        <end position="480"/>
    </location>
</feature>
<feature type="compositionally biased region" description="Low complexity" evidence="2">
    <location>
        <begin position="955"/>
        <end position="974"/>
    </location>
</feature>
<feature type="compositionally biased region" description="Polar residues" evidence="2">
    <location>
        <begin position="53"/>
        <end position="68"/>
    </location>
</feature>
<gene>
    <name evidence="4" type="ORF">DGAL_LOCUS9289</name>
</gene>
<feature type="region of interest" description="Disordered" evidence="2">
    <location>
        <begin position="584"/>
        <end position="627"/>
    </location>
</feature>
<dbReference type="InterPro" id="IPR029058">
    <property type="entry name" value="AB_hydrolase_fold"/>
</dbReference>
<feature type="compositionally biased region" description="Low complexity" evidence="2">
    <location>
        <begin position="850"/>
        <end position="868"/>
    </location>
</feature>
<comment type="similarity">
    <text evidence="1">Belongs to the FAM135 family.</text>
</comment>
<dbReference type="Gene3D" id="3.40.50.1820">
    <property type="entry name" value="alpha/beta hydrolase"/>
    <property type="match status" value="1"/>
</dbReference>
<dbReference type="PANTHER" id="PTHR12482">
    <property type="entry name" value="LIPASE ROG1-RELATED-RELATED"/>
    <property type="match status" value="1"/>
</dbReference>
<dbReference type="FunFam" id="3.40.50.1820:FF:000004">
    <property type="entry name" value="Protein FAM135A isoform a"/>
    <property type="match status" value="1"/>
</dbReference>
<feature type="domain" description="DUF676" evidence="3">
    <location>
        <begin position="1075"/>
        <end position="1268"/>
    </location>
</feature>